<evidence type="ECO:0000313" key="2">
    <source>
        <dbReference type="EMBL" id="OAF58385.1"/>
    </source>
</evidence>
<name>A0A177A893_9PEZI</name>
<gene>
    <name evidence="2" type="ORF">VC83_06453</name>
</gene>
<dbReference type="GeneID" id="36289513"/>
<feature type="compositionally biased region" description="Pro residues" evidence="1">
    <location>
        <begin position="76"/>
        <end position="86"/>
    </location>
</feature>
<proteinExistence type="predicted"/>
<reference evidence="2" key="1">
    <citation type="submission" date="2016-03" db="EMBL/GenBank/DDBJ databases">
        <title>Updated assembly of Pseudogymnoascus destructans, the fungus causing white-nose syndrome of bats.</title>
        <authorList>
            <person name="Palmer J.M."/>
            <person name="Drees K.P."/>
            <person name="Foster J.T."/>
            <person name="Lindner D.L."/>
        </authorList>
    </citation>
    <scope>NUCLEOTIDE SEQUENCE [LARGE SCALE GENOMIC DNA]</scope>
    <source>
        <strain evidence="2">20631-21</strain>
    </source>
</reference>
<dbReference type="AlphaFoldDB" id="A0A177A893"/>
<organism evidence="2">
    <name type="scientific">Pseudogymnoascus destructans</name>
    <dbReference type="NCBI Taxonomy" id="655981"/>
    <lineage>
        <taxon>Eukaryota</taxon>
        <taxon>Fungi</taxon>
        <taxon>Dikarya</taxon>
        <taxon>Ascomycota</taxon>
        <taxon>Pezizomycotina</taxon>
        <taxon>Leotiomycetes</taxon>
        <taxon>Thelebolales</taxon>
        <taxon>Thelebolaceae</taxon>
        <taxon>Pseudogymnoascus</taxon>
    </lineage>
</organism>
<protein>
    <submittedName>
        <fullName evidence="2">Uncharacterized protein</fullName>
    </submittedName>
</protein>
<sequence>MSREGELDVLDVCMGVQNPTLISANNSHPHTPTLLHPIQVETSPNNPIPPEALSPLLLTPKKPIKPHTTRKSHQRSPPPSPPPPSPHQTNTPPQPQNHYKTPSFDDIYQPKEPANSVGKFQGCMPQFEHDLWWWSRSVVEGLMFDSGKRVSGGIVVVVWVMLLLRGSRR</sequence>
<dbReference type="Proteomes" id="UP000077154">
    <property type="component" value="Unassembled WGS sequence"/>
</dbReference>
<dbReference type="RefSeq" id="XP_024323670.1">
    <property type="nucleotide sequence ID" value="XM_024470054.1"/>
</dbReference>
<evidence type="ECO:0000256" key="1">
    <source>
        <dbReference type="SAM" id="MobiDB-lite"/>
    </source>
</evidence>
<accession>A0A177A893</accession>
<dbReference type="EMBL" id="KV441397">
    <property type="protein sequence ID" value="OAF58385.1"/>
    <property type="molecule type" value="Genomic_DNA"/>
</dbReference>
<feature type="region of interest" description="Disordered" evidence="1">
    <location>
        <begin position="23"/>
        <end position="119"/>
    </location>
</feature>
<feature type="compositionally biased region" description="Basic residues" evidence="1">
    <location>
        <begin position="62"/>
        <end position="74"/>
    </location>
</feature>